<feature type="transmembrane region" description="Helical" evidence="11">
    <location>
        <begin position="146"/>
        <end position="166"/>
    </location>
</feature>
<evidence type="ECO:0000256" key="3">
    <source>
        <dbReference type="ARBA" id="ARBA00022449"/>
    </source>
</evidence>
<dbReference type="HAMAP" id="MF_01844">
    <property type="entry name" value="NhaA"/>
    <property type="match status" value="1"/>
</dbReference>
<keyword evidence="3 11" id="KW-0050">Antiport</keyword>
<keyword evidence="7 11" id="KW-0915">Sodium</keyword>
<dbReference type="EMBL" id="JACHNU010000001">
    <property type="protein sequence ID" value="MBB4661271.1"/>
    <property type="molecule type" value="Genomic_DNA"/>
</dbReference>
<dbReference type="PANTHER" id="PTHR30341:SF0">
    <property type="entry name" value="NA(+)_H(+) ANTIPORTER NHAA"/>
    <property type="match status" value="1"/>
</dbReference>
<dbReference type="Pfam" id="PF06965">
    <property type="entry name" value="Na_H_antiport_1"/>
    <property type="match status" value="1"/>
</dbReference>
<dbReference type="RefSeq" id="WP_183339300.1">
    <property type="nucleotide sequence ID" value="NZ_JACHNU010000001.1"/>
</dbReference>
<dbReference type="Gene3D" id="1.20.1530.10">
    <property type="entry name" value="Na+/H+ antiporter like domain"/>
    <property type="match status" value="1"/>
</dbReference>
<reference evidence="12 13" key="1">
    <citation type="submission" date="2020-08" db="EMBL/GenBank/DDBJ databases">
        <title>Genomic Encyclopedia of Archaeal and Bacterial Type Strains, Phase II (KMG-II): from individual species to whole genera.</title>
        <authorList>
            <person name="Goeker M."/>
        </authorList>
    </citation>
    <scope>NUCLEOTIDE SEQUENCE [LARGE SCALE GENOMIC DNA]</scope>
    <source>
        <strain evidence="12 13">DSM 23288</strain>
    </source>
</reference>
<comment type="function">
    <text evidence="11">Na(+)/H(+) antiporter that extrudes sodium in exchange for external protons.</text>
</comment>
<dbReference type="AlphaFoldDB" id="A0A840IAI8"/>
<evidence type="ECO:0000256" key="5">
    <source>
        <dbReference type="ARBA" id="ARBA00022692"/>
    </source>
</evidence>
<feature type="transmembrane region" description="Helical" evidence="11">
    <location>
        <begin position="228"/>
        <end position="243"/>
    </location>
</feature>
<accession>A0A840IAI8</accession>
<feature type="transmembrane region" description="Helical" evidence="11">
    <location>
        <begin position="249"/>
        <end position="266"/>
    </location>
</feature>
<evidence type="ECO:0000256" key="1">
    <source>
        <dbReference type="ARBA" id="ARBA00004429"/>
    </source>
</evidence>
<protein>
    <recommendedName>
        <fullName evidence="11">Na(+)/H(+) antiporter NhaA</fullName>
    </recommendedName>
    <alternativeName>
        <fullName evidence="11">Sodium/proton antiporter NhaA</fullName>
    </alternativeName>
</protein>
<name>A0A840IAI8_9ACTN</name>
<feature type="transmembrane region" description="Helical" evidence="11">
    <location>
        <begin position="352"/>
        <end position="373"/>
    </location>
</feature>
<evidence type="ECO:0000256" key="4">
    <source>
        <dbReference type="ARBA" id="ARBA00022475"/>
    </source>
</evidence>
<feature type="transmembrane region" description="Helical" evidence="11">
    <location>
        <begin position="204"/>
        <end position="221"/>
    </location>
</feature>
<keyword evidence="2 11" id="KW-0813">Transport</keyword>
<evidence type="ECO:0000256" key="8">
    <source>
        <dbReference type="ARBA" id="ARBA00023065"/>
    </source>
</evidence>
<evidence type="ECO:0000256" key="9">
    <source>
        <dbReference type="ARBA" id="ARBA00023136"/>
    </source>
</evidence>
<sequence length="421" mass="43215">MPSAPEPPPTADEPRGLRTAVKAKVVDPLSDFLHDETAGGLLLLAAALIALVWANSPWSDAYFDLWATHVEVGVGSATIDLDLQHWVNDLLMAVFFFVVGLEIKRELVTGELRDRRAAVLPAIAAAGGVAMPALIFTLIAAGGDGAAGWAIPAATDIAFAVGVLALMGPRISAGVRLFLLTIAIVDDIIAIAIIALFYSDALSFLWVVVAFGGLLAVVLMQRAGVSRALAYLPVAAVIWVAVYESGVHATIAGVALGLLVPARPFRGRDVQTFLEHRFHPVSAYAIVPLFALANAGVDFGGGMLGDALSSEVTWAVAAGLVLGKLTGISGATLLALRAGIGKLPAGMAPNQIYGVAALGGIGFTVSIFIAGLSFADAALTDAAKVGIFAGSLVSGLLGAALLIGGRRRREPRPGGTAPPSR</sequence>
<comment type="catalytic activity">
    <reaction evidence="11">
        <text>Na(+)(in) + 2 H(+)(out) = Na(+)(out) + 2 H(+)(in)</text>
        <dbReference type="Rhea" id="RHEA:29251"/>
        <dbReference type="ChEBI" id="CHEBI:15378"/>
        <dbReference type="ChEBI" id="CHEBI:29101"/>
    </reaction>
</comment>
<comment type="subcellular location">
    <subcellularLocation>
        <location evidence="1">Cell inner membrane</location>
        <topology evidence="1">Multi-pass membrane protein</topology>
    </subcellularLocation>
    <subcellularLocation>
        <location evidence="11">Cell membrane</location>
        <topology evidence="11">Multi-pass membrane protein</topology>
    </subcellularLocation>
</comment>
<dbReference type="PANTHER" id="PTHR30341">
    <property type="entry name" value="SODIUM ION/PROTON ANTIPORTER NHAA-RELATED"/>
    <property type="match status" value="1"/>
</dbReference>
<keyword evidence="10 11" id="KW-0739">Sodium transport</keyword>
<keyword evidence="8 11" id="KW-0406">Ion transport</keyword>
<feature type="transmembrane region" description="Helical" evidence="11">
    <location>
        <begin position="38"/>
        <end position="56"/>
    </location>
</feature>
<dbReference type="GO" id="GO:0005886">
    <property type="term" value="C:plasma membrane"/>
    <property type="evidence" value="ECO:0007669"/>
    <property type="project" value="UniProtKB-SubCell"/>
</dbReference>
<feature type="transmembrane region" description="Helical" evidence="11">
    <location>
        <begin position="178"/>
        <end position="198"/>
    </location>
</feature>
<feature type="transmembrane region" description="Helical" evidence="11">
    <location>
        <begin position="385"/>
        <end position="403"/>
    </location>
</feature>
<keyword evidence="9 11" id="KW-0472">Membrane</keyword>
<dbReference type="Proteomes" id="UP000585272">
    <property type="component" value="Unassembled WGS sequence"/>
</dbReference>
<evidence type="ECO:0000256" key="2">
    <source>
        <dbReference type="ARBA" id="ARBA00022448"/>
    </source>
</evidence>
<proteinExistence type="inferred from homology"/>
<keyword evidence="5 11" id="KW-0812">Transmembrane</keyword>
<dbReference type="NCBIfam" id="TIGR00773">
    <property type="entry name" value="NhaA"/>
    <property type="match status" value="1"/>
</dbReference>
<feature type="transmembrane region" description="Helical" evidence="11">
    <location>
        <begin position="117"/>
        <end position="140"/>
    </location>
</feature>
<dbReference type="InterPro" id="IPR023171">
    <property type="entry name" value="Na/H_antiporter_dom_sf"/>
</dbReference>
<evidence type="ECO:0000313" key="12">
    <source>
        <dbReference type="EMBL" id="MBB4661271.1"/>
    </source>
</evidence>
<dbReference type="GO" id="GO:0015385">
    <property type="term" value="F:sodium:proton antiporter activity"/>
    <property type="evidence" value="ECO:0007669"/>
    <property type="project" value="UniProtKB-UniRule"/>
</dbReference>
<dbReference type="InterPro" id="IPR004670">
    <property type="entry name" value="NhaA"/>
</dbReference>
<keyword evidence="6 11" id="KW-1133">Transmembrane helix</keyword>
<evidence type="ECO:0000313" key="13">
    <source>
        <dbReference type="Proteomes" id="UP000585272"/>
    </source>
</evidence>
<keyword evidence="4 11" id="KW-1003">Cell membrane</keyword>
<evidence type="ECO:0000256" key="7">
    <source>
        <dbReference type="ARBA" id="ARBA00023053"/>
    </source>
</evidence>
<feature type="transmembrane region" description="Helical" evidence="11">
    <location>
        <begin position="278"/>
        <end position="297"/>
    </location>
</feature>
<evidence type="ECO:0000256" key="10">
    <source>
        <dbReference type="ARBA" id="ARBA00023201"/>
    </source>
</evidence>
<organism evidence="12 13">
    <name type="scientific">Conexibacter arvalis</name>
    <dbReference type="NCBI Taxonomy" id="912552"/>
    <lineage>
        <taxon>Bacteria</taxon>
        <taxon>Bacillati</taxon>
        <taxon>Actinomycetota</taxon>
        <taxon>Thermoleophilia</taxon>
        <taxon>Solirubrobacterales</taxon>
        <taxon>Conexibacteraceae</taxon>
        <taxon>Conexibacter</taxon>
    </lineage>
</organism>
<comment type="similarity">
    <text evidence="11">Belongs to the NhaA Na(+)/H(+) (TC 2.A.33) antiporter family.</text>
</comment>
<gene>
    <name evidence="11" type="primary">nhaA</name>
    <name evidence="12" type="ORF">BDZ31_000844</name>
</gene>
<feature type="transmembrane region" description="Helical" evidence="11">
    <location>
        <begin position="317"/>
        <end position="340"/>
    </location>
</feature>
<evidence type="ECO:0000256" key="6">
    <source>
        <dbReference type="ARBA" id="ARBA00022989"/>
    </source>
</evidence>
<keyword evidence="13" id="KW-1185">Reference proteome</keyword>
<evidence type="ECO:0000256" key="11">
    <source>
        <dbReference type="HAMAP-Rule" id="MF_01844"/>
    </source>
</evidence>
<comment type="caution">
    <text evidence="12">The sequence shown here is derived from an EMBL/GenBank/DDBJ whole genome shotgun (WGS) entry which is preliminary data.</text>
</comment>
<dbReference type="GO" id="GO:0006885">
    <property type="term" value="P:regulation of pH"/>
    <property type="evidence" value="ECO:0007669"/>
    <property type="project" value="UniProtKB-UniRule"/>
</dbReference>